<dbReference type="OrthoDB" id="2843884at2"/>
<gene>
    <name evidence="2" type="ORF">C3942_08965</name>
</gene>
<evidence type="ECO:0000313" key="3">
    <source>
        <dbReference type="Proteomes" id="UP000238220"/>
    </source>
</evidence>
<accession>A0A2S5THB6</accession>
<dbReference type="Gene3D" id="3.90.1720.10">
    <property type="entry name" value="endopeptidase domain like (from Nostoc punctiforme)"/>
    <property type="match status" value="1"/>
</dbReference>
<sequence length="257" mass="28015">MARPMPRLAPVTRATPPAGKAEAAVTAGSCGPVIDSPGRIPWWPPRPAVASSKRTTERRAGGGVLHRLKTGDIVLFAGKSGTAESIKWVTLSRWSHVGLVLRLPQYGYPCLWEATTDATITCLDTGLCRPGVQLVPLEARLQEHDGDVACRSLEHELDEGALEQLLALRQQMRGRAYESNVLELMGAAYDGPFGEQLENLAELFCSELVAAAYQALGLIGRDGKASNEYVPADFSERWERLPWLRGRLGPEMMLKNG</sequence>
<reference evidence="2 3" key="1">
    <citation type="submission" date="2018-02" db="EMBL/GenBank/DDBJ databases">
        <title>Genome sequencing of Solimonas sp. HR-BB.</title>
        <authorList>
            <person name="Lee Y."/>
            <person name="Jeon C.O."/>
        </authorList>
    </citation>
    <scope>NUCLEOTIDE SEQUENCE [LARGE SCALE GENOMIC DNA]</scope>
    <source>
        <strain evidence="2 3">HR-BB</strain>
    </source>
</reference>
<evidence type="ECO:0000256" key="1">
    <source>
        <dbReference type="SAM" id="MobiDB-lite"/>
    </source>
</evidence>
<evidence type="ECO:0000313" key="2">
    <source>
        <dbReference type="EMBL" id="PPE74376.1"/>
    </source>
</evidence>
<dbReference type="InterPro" id="IPR038765">
    <property type="entry name" value="Papain-like_cys_pep_sf"/>
</dbReference>
<dbReference type="EMBL" id="PSNW01000004">
    <property type="protein sequence ID" value="PPE74376.1"/>
    <property type="molecule type" value="Genomic_DNA"/>
</dbReference>
<protein>
    <recommendedName>
        <fullName evidence="4">Permuted papain-like amidase YaeF/Yiix C92 family enzyme</fullName>
    </recommendedName>
</protein>
<dbReference type="SUPFAM" id="SSF54001">
    <property type="entry name" value="Cysteine proteinases"/>
    <property type="match status" value="1"/>
</dbReference>
<dbReference type="AlphaFoldDB" id="A0A2S5THB6"/>
<comment type="caution">
    <text evidence="2">The sequence shown here is derived from an EMBL/GenBank/DDBJ whole genome shotgun (WGS) entry which is preliminary data.</text>
</comment>
<dbReference type="PANTHER" id="PTHR47112:SF1">
    <property type="entry name" value="PX DOMAIN-CONTAINING PROTEIN"/>
    <property type="match status" value="1"/>
</dbReference>
<keyword evidence="3" id="KW-1185">Reference proteome</keyword>
<evidence type="ECO:0008006" key="4">
    <source>
        <dbReference type="Google" id="ProtNLM"/>
    </source>
</evidence>
<dbReference type="PANTHER" id="PTHR47112">
    <property type="entry name" value="PX DOMAIN-CONTAINING PROTEIN"/>
    <property type="match status" value="1"/>
</dbReference>
<organism evidence="2 3">
    <name type="scientific">Solimonas fluminis</name>
    <dbReference type="NCBI Taxonomy" id="2086571"/>
    <lineage>
        <taxon>Bacteria</taxon>
        <taxon>Pseudomonadati</taxon>
        <taxon>Pseudomonadota</taxon>
        <taxon>Gammaproteobacteria</taxon>
        <taxon>Nevskiales</taxon>
        <taxon>Nevskiaceae</taxon>
        <taxon>Solimonas</taxon>
    </lineage>
</organism>
<dbReference type="Proteomes" id="UP000238220">
    <property type="component" value="Unassembled WGS sequence"/>
</dbReference>
<name>A0A2S5THB6_9GAMM</name>
<feature type="region of interest" description="Disordered" evidence="1">
    <location>
        <begin position="1"/>
        <end position="20"/>
    </location>
</feature>
<proteinExistence type="predicted"/>